<evidence type="ECO:0000313" key="1">
    <source>
        <dbReference type="EMBL" id="RSK42725.1"/>
    </source>
</evidence>
<dbReference type="OrthoDB" id="980086at2"/>
<dbReference type="AlphaFoldDB" id="A0A428K8C6"/>
<proteinExistence type="predicted"/>
<name>A0A428K8C6_9BACT</name>
<reference evidence="1 2" key="1">
    <citation type="submission" date="2018-12" db="EMBL/GenBank/DDBJ databases">
        <authorList>
            <person name="Feng G."/>
            <person name="Zhu H."/>
        </authorList>
    </citation>
    <scope>NUCLEOTIDE SEQUENCE [LARGE SCALE GENOMIC DNA]</scope>
    <source>
        <strain evidence="1 2">LMG 26000</strain>
    </source>
</reference>
<dbReference type="EMBL" id="RWIU01000004">
    <property type="protein sequence ID" value="RSK42725.1"/>
    <property type="molecule type" value="Genomic_DNA"/>
</dbReference>
<comment type="caution">
    <text evidence="1">The sequence shown here is derived from an EMBL/GenBank/DDBJ whole genome shotgun (WGS) entry which is preliminary data.</text>
</comment>
<dbReference type="Proteomes" id="UP000270291">
    <property type="component" value="Unassembled WGS sequence"/>
</dbReference>
<protein>
    <submittedName>
        <fullName evidence="1">Uncharacterized protein</fullName>
    </submittedName>
</protein>
<sequence length="590" mass="63373">MLYAFAFCLLLAVLLTVLALRRPDGRRRLLRVAAGVGAAAGLGLAAFPPTSTRVLPATDTAILLTDAYSPDTLRQLQQRLGAAVPVWRYAAATIVDTPTVRHAAAIRPLLPGLRQLHVLGQGLPAADVAALAGVQIRPHADGRPAGFQQAAWPTEPQLGQTWAVSGRFEAAGAGPVWVSLHAAGAARDSVQLPAGRGTFRLRFAPKAEGRAVYTLEARRQGRRIAQEPVPVLVQPTRPLRLLLLAAAPSFEFRFLKTELAARQHAVALRTGVSRGLTQTEFLNLPNPPSLDRLTPAMLARFDVVLTDAPALAALSASEQQALARATRNGTNGLVLLADGSTVPRQLPGGDAFRLLARPSAAASLAQPVQWPDGPAQATALLPVVLQARATLQPLIFGPQQQPVAAARRLGLGQVVVTTVPETFPWLLQNQAAVYDAYWSRLLTAAAPPRPGAAAIQALTRWPYPNAPLLLRTTGSTDLLSLQAGSAASVPVALRQDAHVPEWAAGTYWPAQPGWHEARLGTGRQWLYVYAPDQWRGPAYQEWQQSLSQLTSQVAPTAETATQTQHTAWPRWWGYLLFLVCAGLLWLEEKL</sequence>
<dbReference type="InterPro" id="IPR029062">
    <property type="entry name" value="Class_I_gatase-like"/>
</dbReference>
<dbReference type="RefSeq" id="WP_125438517.1">
    <property type="nucleotide sequence ID" value="NZ_RWIU01000004.1"/>
</dbReference>
<accession>A0A428K8C6</accession>
<gene>
    <name evidence="1" type="ORF">EI293_13065</name>
</gene>
<dbReference type="SUPFAM" id="SSF52317">
    <property type="entry name" value="Class I glutamine amidotransferase-like"/>
    <property type="match status" value="1"/>
</dbReference>
<organism evidence="1 2">
    <name type="scientific">Hymenobacter perfusus</name>
    <dbReference type="NCBI Taxonomy" id="1236770"/>
    <lineage>
        <taxon>Bacteria</taxon>
        <taxon>Pseudomonadati</taxon>
        <taxon>Bacteroidota</taxon>
        <taxon>Cytophagia</taxon>
        <taxon>Cytophagales</taxon>
        <taxon>Hymenobacteraceae</taxon>
        <taxon>Hymenobacter</taxon>
    </lineage>
</organism>
<keyword evidence="2" id="KW-1185">Reference proteome</keyword>
<evidence type="ECO:0000313" key="2">
    <source>
        <dbReference type="Proteomes" id="UP000270291"/>
    </source>
</evidence>
<dbReference type="Gene3D" id="3.40.50.880">
    <property type="match status" value="1"/>
</dbReference>